<name>A0A345ZW48_9HYPH</name>
<dbReference type="RefSeq" id="WP_115691476.1">
    <property type="nucleotide sequence ID" value="NZ_CP031417.1"/>
</dbReference>
<gene>
    <name evidence="4" type="ORF">DW352_11830</name>
</gene>
<accession>A0A345ZW48</accession>
<reference evidence="4 5" key="1">
    <citation type="submission" date="2018-07" db="EMBL/GenBank/DDBJ databases">
        <authorList>
            <person name="Quirk P.G."/>
            <person name="Krulwich T.A."/>
        </authorList>
    </citation>
    <scope>NUCLEOTIDE SEQUENCE [LARGE SCALE GENOMIC DNA]</scope>
    <source>
        <strain evidence="4 5">CC-BB4</strain>
    </source>
</reference>
<dbReference type="PANTHER" id="PTHR37461:SF1">
    <property type="entry name" value="ANTI-SIGMA-K FACTOR RSKA"/>
    <property type="match status" value="1"/>
</dbReference>
<evidence type="ECO:0000256" key="2">
    <source>
        <dbReference type="SAM" id="Phobius"/>
    </source>
</evidence>
<proteinExistence type="predicted"/>
<dbReference type="PANTHER" id="PTHR37461">
    <property type="entry name" value="ANTI-SIGMA-K FACTOR RSKA"/>
    <property type="match status" value="1"/>
</dbReference>
<feature type="domain" description="Anti-sigma K factor RskA C-terminal" evidence="3">
    <location>
        <begin position="120"/>
        <end position="224"/>
    </location>
</feature>
<feature type="region of interest" description="Disordered" evidence="1">
    <location>
        <begin position="210"/>
        <end position="233"/>
    </location>
</feature>
<evidence type="ECO:0000256" key="1">
    <source>
        <dbReference type="SAM" id="MobiDB-lite"/>
    </source>
</evidence>
<dbReference type="GO" id="GO:0006417">
    <property type="term" value="P:regulation of translation"/>
    <property type="evidence" value="ECO:0007669"/>
    <property type="project" value="TreeGrafter"/>
</dbReference>
<dbReference type="EMBL" id="CP031417">
    <property type="protein sequence ID" value="AXK81145.1"/>
    <property type="molecule type" value="Genomic_DNA"/>
</dbReference>
<dbReference type="Pfam" id="PF10099">
    <property type="entry name" value="RskA_C"/>
    <property type="match status" value="1"/>
</dbReference>
<organism evidence="4 5">
    <name type="scientific">Pseudolabrys taiwanensis</name>
    <dbReference type="NCBI Taxonomy" id="331696"/>
    <lineage>
        <taxon>Bacteria</taxon>
        <taxon>Pseudomonadati</taxon>
        <taxon>Pseudomonadota</taxon>
        <taxon>Alphaproteobacteria</taxon>
        <taxon>Hyphomicrobiales</taxon>
        <taxon>Xanthobacteraceae</taxon>
        <taxon>Pseudolabrys</taxon>
    </lineage>
</organism>
<keyword evidence="2" id="KW-0812">Transmembrane</keyword>
<dbReference type="KEGG" id="ptaw:DW352_11830"/>
<evidence type="ECO:0000313" key="5">
    <source>
        <dbReference type="Proteomes" id="UP000254889"/>
    </source>
</evidence>
<dbReference type="InterPro" id="IPR018764">
    <property type="entry name" value="RskA_C"/>
</dbReference>
<dbReference type="GO" id="GO:0016989">
    <property type="term" value="F:sigma factor antagonist activity"/>
    <property type="evidence" value="ECO:0007669"/>
    <property type="project" value="TreeGrafter"/>
</dbReference>
<keyword evidence="2" id="KW-0472">Membrane</keyword>
<dbReference type="InterPro" id="IPR051474">
    <property type="entry name" value="Anti-sigma-K/W_factor"/>
</dbReference>
<evidence type="ECO:0000313" key="4">
    <source>
        <dbReference type="EMBL" id="AXK81145.1"/>
    </source>
</evidence>
<protein>
    <submittedName>
        <fullName evidence="4">Anti-sigma factor</fullName>
    </submittedName>
</protein>
<evidence type="ECO:0000259" key="3">
    <source>
        <dbReference type="Pfam" id="PF10099"/>
    </source>
</evidence>
<keyword evidence="5" id="KW-1185">Reference proteome</keyword>
<sequence>MSDAIDHSGLPEDEILAAELALGVLSGPERAAATARREREAAFARMVADWEERLAPWAAEIDEVVPSPHVWSAIESALPAPQPRARARVWENLALWRGVALASSALVVACLGVIVYLGTLSTPAPLMASIDGGGHHHFVATVDTQRATIAVSPAAFSADATRVPELWLIPADGKPRPLGILRADRSVTLTIPAALLPHATRDAVLAVSLEPDGGSPTGRPTGPVIASGKLTNL</sequence>
<feature type="transmembrane region" description="Helical" evidence="2">
    <location>
        <begin position="94"/>
        <end position="117"/>
    </location>
</feature>
<keyword evidence="2" id="KW-1133">Transmembrane helix</keyword>
<dbReference type="GO" id="GO:0005886">
    <property type="term" value="C:plasma membrane"/>
    <property type="evidence" value="ECO:0007669"/>
    <property type="project" value="InterPro"/>
</dbReference>
<dbReference type="OrthoDB" id="9816387at2"/>
<dbReference type="AlphaFoldDB" id="A0A345ZW48"/>
<dbReference type="Proteomes" id="UP000254889">
    <property type="component" value="Chromosome"/>
</dbReference>